<accession>A0ABV8CG64</accession>
<feature type="chain" id="PRO_5046320296" evidence="1">
    <location>
        <begin position="22"/>
        <end position="169"/>
    </location>
</feature>
<comment type="caution">
    <text evidence="2">The sequence shown here is derived from an EMBL/GenBank/DDBJ whole genome shotgun (WGS) entry which is preliminary data.</text>
</comment>
<name>A0ABV8CG64_9GAMM</name>
<feature type="signal peptide" evidence="1">
    <location>
        <begin position="1"/>
        <end position="21"/>
    </location>
</feature>
<proteinExistence type="predicted"/>
<evidence type="ECO:0000313" key="3">
    <source>
        <dbReference type="Proteomes" id="UP001595758"/>
    </source>
</evidence>
<evidence type="ECO:0000313" key="2">
    <source>
        <dbReference type="EMBL" id="MFC3909179.1"/>
    </source>
</evidence>
<sequence length="169" mass="18939">MKKIASLSILLCAFTAANAFAAEKEDDRNPIGCRDVGYQFDLKTLQLLPHNAGAGQSMYFIYNSSPQTVTLYQMRGEDSSRSMYLNHAIGGKQWAVLSTSERKMKYICATPDSKSRYGKITDCSEMLRVCEYINVKYGLNNRGNYWLVNSNTKNGAIREVVHYGIIPGV</sequence>
<dbReference type="Proteomes" id="UP001595758">
    <property type="component" value="Unassembled WGS sequence"/>
</dbReference>
<dbReference type="RefSeq" id="WP_382343152.1">
    <property type="nucleotide sequence ID" value="NZ_JBHSAB010000021.1"/>
</dbReference>
<gene>
    <name evidence="2" type="ORF">ACFORL_08860</name>
</gene>
<organism evidence="2 3">
    <name type="scientific">Legionella dresdenensis</name>
    <dbReference type="NCBI Taxonomy" id="450200"/>
    <lineage>
        <taxon>Bacteria</taxon>
        <taxon>Pseudomonadati</taxon>
        <taxon>Pseudomonadota</taxon>
        <taxon>Gammaproteobacteria</taxon>
        <taxon>Legionellales</taxon>
        <taxon>Legionellaceae</taxon>
        <taxon>Legionella</taxon>
    </lineage>
</organism>
<protein>
    <submittedName>
        <fullName evidence="2">Endopeptidase IV</fullName>
    </submittedName>
</protein>
<dbReference type="EMBL" id="JBHSAB010000021">
    <property type="protein sequence ID" value="MFC3909179.1"/>
    <property type="molecule type" value="Genomic_DNA"/>
</dbReference>
<evidence type="ECO:0000256" key="1">
    <source>
        <dbReference type="SAM" id="SignalP"/>
    </source>
</evidence>
<keyword evidence="3" id="KW-1185">Reference proteome</keyword>
<keyword evidence="1" id="KW-0732">Signal</keyword>
<reference evidence="3" key="1">
    <citation type="journal article" date="2019" name="Int. J. Syst. Evol. Microbiol.">
        <title>The Global Catalogue of Microorganisms (GCM) 10K type strain sequencing project: providing services to taxonomists for standard genome sequencing and annotation.</title>
        <authorList>
            <consortium name="The Broad Institute Genomics Platform"/>
            <consortium name="The Broad Institute Genome Sequencing Center for Infectious Disease"/>
            <person name="Wu L."/>
            <person name="Ma J."/>
        </authorList>
    </citation>
    <scope>NUCLEOTIDE SEQUENCE [LARGE SCALE GENOMIC DNA]</scope>
    <source>
        <strain evidence="3">CCUG 59858</strain>
    </source>
</reference>